<feature type="region of interest" description="Disordered" evidence="1">
    <location>
        <begin position="22"/>
        <end position="51"/>
    </location>
</feature>
<dbReference type="RefSeq" id="WP_203774653.1">
    <property type="nucleotide sequence ID" value="NZ_BAAAYJ010000022.1"/>
</dbReference>
<organism evidence="3 4">
    <name type="scientific">Actinoplanes nipponensis</name>
    <dbReference type="NCBI Taxonomy" id="135950"/>
    <lineage>
        <taxon>Bacteria</taxon>
        <taxon>Bacillati</taxon>
        <taxon>Actinomycetota</taxon>
        <taxon>Actinomycetes</taxon>
        <taxon>Micromonosporales</taxon>
        <taxon>Micromonosporaceae</taxon>
        <taxon>Actinoplanes</taxon>
    </lineage>
</organism>
<evidence type="ECO:0000313" key="3">
    <source>
        <dbReference type="EMBL" id="GIE52922.1"/>
    </source>
</evidence>
<feature type="chain" id="PRO_5039235257" description="Lipoprotein" evidence="2">
    <location>
        <begin position="21"/>
        <end position="211"/>
    </location>
</feature>
<dbReference type="AlphaFoldDB" id="A0A919JP80"/>
<gene>
    <name evidence="3" type="ORF">Ani05nite_64560</name>
</gene>
<evidence type="ECO:0000313" key="4">
    <source>
        <dbReference type="Proteomes" id="UP000647172"/>
    </source>
</evidence>
<evidence type="ECO:0000256" key="2">
    <source>
        <dbReference type="SAM" id="SignalP"/>
    </source>
</evidence>
<keyword evidence="4" id="KW-1185">Reference proteome</keyword>
<evidence type="ECO:0008006" key="5">
    <source>
        <dbReference type="Google" id="ProtNLM"/>
    </source>
</evidence>
<evidence type="ECO:0000256" key="1">
    <source>
        <dbReference type="SAM" id="MobiDB-lite"/>
    </source>
</evidence>
<comment type="caution">
    <text evidence="3">The sequence shown here is derived from an EMBL/GenBank/DDBJ whole genome shotgun (WGS) entry which is preliminary data.</text>
</comment>
<feature type="signal peptide" evidence="2">
    <location>
        <begin position="1"/>
        <end position="20"/>
    </location>
</feature>
<keyword evidence="2" id="KW-0732">Signal</keyword>
<accession>A0A919JP80</accession>
<proteinExistence type="predicted"/>
<protein>
    <recommendedName>
        <fullName evidence="5">Lipoprotein</fullName>
    </recommendedName>
</protein>
<sequence length="211" mass="21603">MRGTLLGAMTLALALPGCSAGSPDAAGVPTATPPARSGATAELGGAPPPPGALDGKRQVFFLPRLDDTELPDSVLAVTAAGRVQVTDDYAERALFVPVPKARGAKERLIKTGALRAGGEPFCLQVRGQGPGPLTVVTAACDAGEPAQLFTFEAVGEDGEGRMTYLVRNRDAVLQWHPMGESGLLAEKLGDSPMRTTFSLQDQGAAALPAAG</sequence>
<reference evidence="3" key="1">
    <citation type="submission" date="2021-01" db="EMBL/GenBank/DDBJ databases">
        <title>Whole genome shotgun sequence of Actinoplanes nipponensis NBRC 14063.</title>
        <authorList>
            <person name="Komaki H."/>
            <person name="Tamura T."/>
        </authorList>
    </citation>
    <scope>NUCLEOTIDE SEQUENCE</scope>
    <source>
        <strain evidence="3">NBRC 14063</strain>
    </source>
</reference>
<name>A0A919JP80_9ACTN</name>
<dbReference type="Proteomes" id="UP000647172">
    <property type="component" value="Unassembled WGS sequence"/>
</dbReference>
<dbReference type="EMBL" id="BOMQ01000077">
    <property type="protein sequence ID" value="GIE52922.1"/>
    <property type="molecule type" value="Genomic_DNA"/>
</dbReference>